<comment type="subcellular location">
    <subcellularLocation>
        <location evidence="1 7">Cell membrane</location>
        <topology evidence="1 7">Multi-pass membrane protein</topology>
    </subcellularLocation>
</comment>
<feature type="region of interest" description="Disordered" evidence="8">
    <location>
        <begin position="1"/>
        <end position="22"/>
    </location>
</feature>
<dbReference type="Pfam" id="PF12911">
    <property type="entry name" value="OppC_N"/>
    <property type="match status" value="1"/>
</dbReference>
<keyword evidence="5 7" id="KW-1133">Transmembrane helix</keyword>
<dbReference type="Proteomes" id="UP000517916">
    <property type="component" value="Unassembled WGS sequence"/>
</dbReference>
<keyword evidence="2 7" id="KW-0813">Transport</keyword>
<keyword evidence="4 7" id="KW-0812">Transmembrane</keyword>
<evidence type="ECO:0000256" key="1">
    <source>
        <dbReference type="ARBA" id="ARBA00004651"/>
    </source>
</evidence>
<sequence>MTAPMDVPSSAPEAQPGAVLTGAGGSIQGRSLRQIAWLRLKRDRVAMAGGVVVAVLVLAALAAGVLDKLFGLIPTTAFNQDLIDPDLQIPKGAFGGISLAHPLGIEPTSGRDLLARIFAGSWISLLIAFLATMLSVVIGTLMGVVAGYFGGWVDTLISRLMDVFLAFPLLVFALALAGVVPDNAFGLSGDVLRIALLIFIIGFFNWPYIGRIIRGQTLSLREREFVDAAKSLGARQPYILFRELLPNLAAPILVYSTLLIPTNILFEAALSFLGVGVRPPTPTWGGMLSDAAHYYQIDPEFMLVPGLAIFVTVLAFNLFGDGLRDALDPRAR</sequence>
<feature type="domain" description="ABC transmembrane type-1" evidence="9">
    <location>
        <begin position="121"/>
        <end position="320"/>
    </location>
</feature>
<comment type="caution">
    <text evidence="10">The sequence shown here is derived from an EMBL/GenBank/DDBJ whole genome shotgun (WGS) entry which is preliminary data.</text>
</comment>
<evidence type="ECO:0000256" key="7">
    <source>
        <dbReference type="RuleBase" id="RU363032"/>
    </source>
</evidence>
<dbReference type="PROSITE" id="PS50928">
    <property type="entry name" value="ABC_TM1"/>
    <property type="match status" value="1"/>
</dbReference>
<feature type="transmembrane region" description="Helical" evidence="7">
    <location>
        <begin position="160"/>
        <end position="180"/>
    </location>
</feature>
<accession>A0ABR6BHU6</accession>
<evidence type="ECO:0000256" key="5">
    <source>
        <dbReference type="ARBA" id="ARBA00022989"/>
    </source>
</evidence>
<name>A0ABR6BHU6_9PSEU</name>
<keyword evidence="6 7" id="KW-0472">Membrane</keyword>
<evidence type="ECO:0000256" key="4">
    <source>
        <dbReference type="ARBA" id="ARBA00022692"/>
    </source>
</evidence>
<dbReference type="InterPro" id="IPR035906">
    <property type="entry name" value="MetI-like_sf"/>
</dbReference>
<dbReference type="InterPro" id="IPR050366">
    <property type="entry name" value="BP-dependent_transpt_permease"/>
</dbReference>
<dbReference type="Gene3D" id="1.10.3720.10">
    <property type="entry name" value="MetI-like"/>
    <property type="match status" value="1"/>
</dbReference>
<feature type="transmembrane region" description="Helical" evidence="7">
    <location>
        <begin position="301"/>
        <end position="320"/>
    </location>
</feature>
<feature type="transmembrane region" description="Helical" evidence="7">
    <location>
        <begin position="122"/>
        <end position="148"/>
    </location>
</feature>
<dbReference type="PANTHER" id="PTHR43386:SF1">
    <property type="entry name" value="D,D-DIPEPTIDE TRANSPORT SYSTEM PERMEASE PROTEIN DDPC-RELATED"/>
    <property type="match status" value="1"/>
</dbReference>
<dbReference type="Pfam" id="PF00528">
    <property type="entry name" value="BPD_transp_1"/>
    <property type="match status" value="1"/>
</dbReference>
<comment type="similarity">
    <text evidence="7">Belongs to the binding-protein-dependent transport system permease family.</text>
</comment>
<evidence type="ECO:0000259" key="9">
    <source>
        <dbReference type="PROSITE" id="PS50928"/>
    </source>
</evidence>
<gene>
    <name evidence="10" type="ORF">BC739_003426</name>
</gene>
<evidence type="ECO:0000313" key="10">
    <source>
        <dbReference type="EMBL" id="MBA8926227.1"/>
    </source>
</evidence>
<evidence type="ECO:0000256" key="6">
    <source>
        <dbReference type="ARBA" id="ARBA00023136"/>
    </source>
</evidence>
<dbReference type="InterPro" id="IPR025966">
    <property type="entry name" value="OppC_N"/>
</dbReference>
<dbReference type="SUPFAM" id="SSF161098">
    <property type="entry name" value="MetI-like"/>
    <property type="match status" value="1"/>
</dbReference>
<feature type="transmembrane region" description="Helical" evidence="7">
    <location>
        <begin position="192"/>
        <end position="213"/>
    </location>
</feature>
<reference evidence="10 11" key="1">
    <citation type="submission" date="2020-08" db="EMBL/GenBank/DDBJ databases">
        <title>Genomic Encyclopedia of Archaeal and Bacterial Type Strains, Phase II (KMG-II): from individual species to whole genera.</title>
        <authorList>
            <person name="Goeker M."/>
        </authorList>
    </citation>
    <scope>NUCLEOTIDE SEQUENCE [LARGE SCALE GENOMIC DNA]</scope>
    <source>
        <strain evidence="10 11">DSM 43850</strain>
    </source>
</reference>
<evidence type="ECO:0000256" key="3">
    <source>
        <dbReference type="ARBA" id="ARBA00022475"/>
    </source>
</evidence>
<feature type="transmembrane region" description="Helical" evidence="7">
    <location>
        <begin position="45"/>
        <end position="66"/>
    </location>
</feature>
<protein>
    <submittedName>
        <fullName evidence="10">Peptide/nickel transport system permease protein</fullName>
    </submittedName>
</protein>
<proteinExistence type="inferred from homology"/>
<feature type="transmembrane region" description="Helical" evidence="7">
    <location>
        <begin position="252"/>
        <end position="277"/>
    </location>
</feature>
<dbReference type="PANTHER" id="PTHR43386">
    <property type="entry name" value="OLIGOPEPTIDE TRANSPORT SYSTEM PERMEASE PROTEIN APPC"/>
    <property type="match status" value="1"/>
</dbReference>
<dbReference type="RefSeq" id="WP_025360780.1">
    <property type="nucleotide sequence ID" value="NZ_BAAABQ010000009.1"/>
</dbReference>
<keyword evidence="3" id="KW-1003">Cell membrane</keyword>
<evidence type="ECO:0000313" key="11">
    <source>
        <dbReference type="Proteomes" id="UP000517916"/>
    </source>
</evidence>
<dbReference type="CDD" id="cd06261">
    <property type="entry name" value="TM_PBP2"/>
    <property type="match status" value="1"/>
</dbReference>
<evidence type="ECO:0000256" key="2">
    <source>
        <dbReference type="ARBA" id="ARBA00022448"/>
    </source>
</evidence>
<keyword evidence="11" id="KW-1185">Reference proteome</keyword>
<dbReference type="EMBL" id="JACJID010000002">
    <property type="protein sequence ID" value="MBA8926227.1"/>
    <property type="molecule type" value="Genomic_DNA"/>
</dbReference>
<organism evidence="10 11">
    <name type="scientific">Kutzneria viridogrisea</name>
    <dbReference type="NCBI Taxonomy" id="47990"/>
    <lineage>
        <taxon>Bacteria</taxon>
        <taxon>Bacillati</taxon>
        <taxon>Actinomycetota</taxon>
        <taxon>Actinomycetes</taxon>
        <taxon>Pseudonocardiales</taxon>
        <taxon>Pseudonocardiaceae</taxon>
        <taxon>Kutzneria</taxon>
    </lineage>
</organism>
<dbReference type="InterPro" id="IPR000515">
    <property type="entry name" value="MetI-like"/>
</dbReference>
<evidence type="ECO:0000256" key="8">
    <source>
        <dbReference type="SAM" id="MobiDB-lite"/>
    </source>
</evidence>